<sequence>MLTSEEIGRIEKACNELTLEKVFVLALAAGHRTLPVYQAYSEGNVEMKGHGLVHDGLVGAWRVLRARPGASFLEVAPRLETAIGTAESDLEAINTAGEFGLAEALAAESILAAILALRSYLEQSRNGAFNAIIGALEVDMVWAEGEAERSNAEGIVSWDGLMDHYGQQVRDIALLSDVDDSEKELLFRDVAMRAEQEGMHFFVRMKALMSTPNI</sequence>
<name>A0A9W6UIJ0_9ACTN</name>
<comment type="caution">
    <text evidence="1">The sequence shown here is derived from an EMBL/GenBank/DDBJ whole genome shotgun (WGS) entry which is preliminary data.</text>
</comment>
<dbReference type="EMBL" id="BSQG01000002">
    <property type="protein sequence ID" value="GLU47105.1"/>
    <property type="molecule type" value="Genomic_DNA"/>
</dbReference>
<dbReference type="RefSeq" id="WP_285758094.1">
    <property type="nucleotide sequence ID" value="NZ_BSQG01000002.1"/>
</dbReference>
<reference evidence="1" key="1">
    <citation type="submission" date="2023-02" db="EMBL/GenBank/DDBJ databases">
        <title>Nocardiopsis ansamitocini NBRC 112285.</title>
        <authorList>
            <person name="Ichikawa N."/>
            <person name="Sato H."/>
            <person name="Tonouchi N."/>
        </authorList>
    </citation>
    <scope>NUCLEOTIDE SEQUENCE</scope>
    <source>
        <strain evidence="1">NBRC 112285</strain>
    </source>
</reference>
<proteinExistence type="predicted"/>
<gene>
    <name evidence="1" type="ORF">Nans01_14560</name>
</gene>
<keyword evidence="2" id="KW-1185">Reference proteome</keyword>
<dbReference type="AlphaFoldDB" id="A0A9W6UIJ0"/>
<organism evidence="1 2">
    <name type="scientific">Nocardiopsis ansamitocini</name>
    <dbReference type="NCBI Taxonomy" id="1670832"/>
    <lineage>
        <taxon>Bacteria</taxon>
        <taxon>Bacillati</taxon>
        <taxon>Actinomycetota</taxon>
        <taxon>Actinomycetes</taxon>
        <taxon>Streptosporangiales</taxon>
        <taxon>Nocardiopsidaceae</taxon>
        <taxon>Nocardiopsis</taxon>
    </lineage>
</organism>
<protein>
    <submittedName>
        <fullName evidence="1">Uncharacterized protein</fullName>
    </submittedName>
</protein>
<dbReference type="Proteomes" id="UP001165092">
    <property type="component" value="Unassembled WGS sequence"/>
</dbReference>
<accession>A0A9W6UIJ0</accession>
<evidence type="ECO:0000313" key="2">
    <source>
        <dbReference type="Proteomes" id="UP001165092"/>
    </source>
</evidence>
<evidence type="ECO:0000313" key="1">
    <source>
        <dbReference type="EMBL" id="GLU47105.1"/>
    </source>
</evidence>